<evidence type="ECO:0000313" key="1">
    <source>
        <dbReference type="EMBL" id="CAD1476029.1"/>
    </source>
</evidence>
<dbReference type="AlphaFoldDB" id="A0A6V7H8B6"/>
<name>A0A6V7H8B6_9HYME</name>
<keyword evidence="2" id="KW-1185">Reference proteome</keyword>
<accession>A0A6V7H8B6</accession>
<proteinExistence type="predicted"/>
<feature type="non-terminal residue" evidence="1">
    <location>
        <position position="1"/>
    </location>
</feature>
<sequence>FYKGIFIHMTVWVNRAKADYYSSSLAKIRLAQDASCNCGHTIIKIGQFLVGYKLGNFESQAMIMLRSSQHEAKNI</sequence>
<reference evidence="1" key="1">
    <citation type="submission" date="2020-07" db="EMBL/GenBank/DDBJ databases">
        <authorList>
            <person name="Nazaruddin N."/>
        </authorList>
    </citation>
    <scope>NUCLEOTIDE SEQUENCE</scope>
</reference>
<dbReference type="Proteomes" id="UP000752696">
    <property type="component" value="Unassembled WGS sequence"/>
</dbReference>
<protein>
    <submittedName>
        <fullName evidence="1">Uncharacterized protein</fullName>
    </submittedName>
</protein>
<gene>
    <name evidence="1" type="ORF">MHI_LOCUS614406</name>
</gene>
<evidence type="ECO:0000313" key="2">
    <source>
        <dbReference type="Proteomes" id="UP000752696"/>
    </source>
</evidence>
<organism evidence="1 2">
    <name type="scientific">Heterotrigona itama</name>
    <dbReference type="NCBI Taxonomy" id="395501"/>
    <lineage>
        <taxon>Eukaryota</taxon>
        <taxon>Metazoa</taxon>
        <taxon>Ecdysozoa</taxon>
        <taxon>Arthropoda</taxon>
        <taxon>Hexapoda</taxon>
        <taxon>Insecta</taxon>
        <taxon>Pterygota</taxon>
        <taxon>Neoptera</taxon>
        <taxon>Endopterygota</taxon>
        <taxon>Hymenoptera</taxon>
        <taxon>Apocrita</taxon>
        <taxon>Aculeata</taxon>
        <taxon>Apoidea</taxon>
        <taxon>Anthophila</taxon>
        <taxon>Apidae</taxon>
        <taxon>Heterotrigona</taxon>
    </lineage>
</organism>
<comment type="caution">
    <text evidence="1">The sequence shown here is derived from an EMBL/GenBank/DDBJ whole genome shotgun (WGS) entry which is preliminary data.</text>
</comment>
<dbReference type="EMBL" id="CAJDYZ010008960">
    <property type="protein sequence ID" value="CAD1476029.1"/>
    <property type="molecule type" value="Genomic_DNA"/>
</dbReference>